<evidence type="ECO:0000256" key="9">
    <source>
        <dbReference type="ARBA" id="ARBA00022842"/>
    </source>
</evidence>
<dbReference type="GeneID" id="87755909"/>
<sequence>MHELILTTHSVEETRDFGIFIGKHAEDDLFIALSGTLGAGKTHLVQGIARGLDIDEVVTSPTFNIMNIFEGRLPLKHFDFYRLDREEDLYNIGWDEYSVGGVTVVEWADMFPGLIPKEAIRITIEAESETVRKLTIQWEERAPQKLVKEIEQYVAGH</sequence>
<evidence type="ECO:0000256" key="7">
    <source>
        <dbReference type="ARBA" id="ARBA00022741"/>
    </source>
</evidence>
<keyword evidence="8" id="KW-0067">ATP-binding</keyword>
<evidence type="ECO:0000256" key="1">
    <source>
        <dbReference type="ARBA" id="ARBA00004496"/>
    </source>
</evidence>
<reference evidence="11 12" key="1">
    <citation type="submission" date="2016-10" db="EMBL/GenBank/DDBJ databases">
        <authorList>
            <person name="de Groot N.N."/>
        </authorList>
    </citation>
    <scope>NUCLEOTIDE SEQUENCE [LARGE SCALE GENOMIC DNA]</scope>
    <source>
        <strain evidence="11 12">DSM 15230</strain>
    </source>
</reference>
<evidence type="ECO:0000313" key="12">
    <source>
        <dbReference type="Proteomes" id="UP000199689"/>
    </source>
</evidence>
<comment type="similarity">
    <text evidence="2">Belongs to the TsaE family.</text>
</comment>
<keyword evidence="4" id="KW-0963">Cytoplasm</keyword>
<dbReference type="EMBL" id="FMXA01000009">
    <property type="protein sequence ID" value="SDA49323.1"/>
    <property type="molecule type" value="Genomic_DNA"/>
</dbReference>
<evidence type="ECO:0000256" key="10">
    <source>
        <dbReference type="ARBA" id="ARBA00032441"/>
    </source>
</evidence>
<dbReference type="AlphaFoldDB" id="A0A1G5VTZ2"/>
<dbReference type="InterPro" id="IPR003442">
    <property type="entry name" value="T6A_TsaE"/>
</dbReference>
<evidence type="ECO:0000256" key="5">
    <source>
        <dbReference type="ARBA" id="ARBA00022694"/>
    </source>
</evidence>
<name>A0A1G5VTZ2_9FIRM</name>
<evidence type="ECO:0000256" key="4">
    <source>
        <dbReference type="ARBA" id="ARBA00022490"/>
    </source>
</evidence>
<keyword evidence="6" id="KW-0479">Metal-binding</keyword>
<dbReference type="Gene3D" id="3.40.50.300">
    <property type="entry name" value="P-loop containing nucleotide triphosphate hydrolases"/>
    <property type="match status" value="1"/>
</dbReference>
<proteinExistence type="inferred from homology"/>
<dbReference type="STRING" id="209880.SAMN02910343_00882"/>
<evidence type="ECO:0000256" key="8">
    <source>
        <dbReference type="ARBA" id="ARBA00022840"/>
    </source>
</evidence>
<dbReference type="SUPFAM" id="SSF52540">
    <property type="entry name" value="P-loop containing nucleoside triphosphate hydrolases"/>
    <property type="match status" value="1"/>
</dbReference>
<organism evidence="11 12">
    <name type="scientific">Allisonella histaminiformans</name>
    <dbReference type="NCBI Taxonomy" id="209880"/>
    <lineage>
        <taxon>Bacteria</taxon>
        <taxon>Bacillati</taxon>
        <taxon>Bacillota</taxon>
        <taxon>Negativicutes</taxon>
        <taxon>Veillonellales</taxon>
        <taxon>Veillonellaceae</taxon>
        <taxon>Allisonella</taxon>
    </lineage>
</organism>
<dbReference type="GO" id="GO:0005524">
    <property type="term" value="F:ATP binding"/>
    <property type="evidence" value="ECO:0007669"/>
    <property type="project" value="UniProtKB-KW"/>
</dbReference>
<evidence type="ECO:0000256" key="6">
    <source>
        <dbReference type="ARBA" id="ARBA00022723"/>
    </source>
</evidence>
<dbReference type="OrthoDB" id="9815896at2"/>
<dbReference type="InterPro" id="IPR027417">
    <property type="entry name" value="P-loop_NTPase"/>
</dbReference>
<dbReference type="PANTHER" id="PTHR33540:SF2">
    <property type="entry name" value="TRNA THREONYLCARBAMOYLADENOSINE BIOSYNTHESIS PROTEIN TSAE"/>
    <property type="match status" value="1"/>
</dbReference>
<dbReference type="GO" id="GO:0002949">
    <property type="term" value="P:tRNA threonylcarbamoyladenosine modification"/>
    <property type="evidence" value="ECO:0007669"/>
    <property type="project" value="InterPro"/>
</dbReference>
<dbReference type="NCBIfam" id="TIGR00150">
    <property type="entry name" value="T6A_YjeE"/>
    <property type="match status" value="1"/>
</dbReference>
<evidence type="ECO:0000256" key="3">
    <source>
        <dbReference type="ARBA" id="ARBA00019010"/>
    </source>
</evidence>
<accession>A0A1G5VTZ2</accession>
<dbReference type="RefSeq" id="WP_091364264.1">
    <property type="nucleotide sequence ID" value="NZ_CAUWGZ010000002.1"/>
</dbReference>
<keyword evidence="7" id="KW-0547">Nucleotide-binding</keyword>
<dbReference type="Pfam" id="PF02367">
    <property type="entry name" value="TsaE"/>
    <property type="match status" value="1"/>
</dbReference>
<keyword evidence="12" id="KW-1185">Reference proteome</keyword>
<keyword evidence="9" id="KW-0460">Magnesium</keyword>
<dbReference type="Proteomes" id="UP000199689">
    <property type="component" value="Unassembled WGS sequence"/>
</dbReference>
<dbReference type="GO" id="GO:0046872">
    <property type="term" value="F:metal ion binding"/>
    <property type="evidence" value="ECO:0007669"/>
    <property type="project" value="UniProtKB-KW"/>
</dbReference>
<dbReference type="PANTHER" id="PTHR33540">
    <property type="entry name" value="TRNA THREONYLCARBAMOYLADENOSINE BIOSYNTHESIS PROTEIN TSAE"/>
    <property type="match status" value="1"/>
</dbReference>
<protein>
    <recommendedName>
        <fullName evidence="3">tRNA threonylcarbamoyladenosine biosynthesis protein TsaE</fullName>
    </recommendedName>
    <alternativeName>
        <fullName evidence="10">t(6)A37 threonylcarbamoyladenosine biosynthesis protein TsaE</fullName>
    </alternativeName>
</protein>
<evidence type="ECO:0000313" key="11">
    <source>
        <dbReference type="EMBL" id="SDA49323.1"/>
    </source>
</evidence>
<evidence type="ECO:0000256" key="2">
    <source>
        <dbReference type="ARBA" id="ARBA00007599"/>
    </source>
</evidence>
<comment type="subcellular location">
    <subcellularLocation>
        <location evidence="1">Cytoplasm</location>
    </subcellularLocation>
</comment>
<gene>
    <name evidence="11" type="ORF">SAMN02910343_00882</name>
</gene>
<keyword evidence="5" id="KW-0819">tRNA processing</keyword>
<dbReference type="GO" id="GO:0005737">
    <property type="term" value="C:cytoplasm"/>
    <property type="evidence" value="ECO:0007669"/>
    <property type="project" value="UniProtKB-SubCell"/>
</dbReference>